<dbReference type="AlphaFoldDB" id="A0A6V8NIF6"/>
<organism evidence="1 2">
    <name type="scientific">Candidatus Hakubella thermalkaliphila</name>
    <dbReference type="NCBI Taxonomy" id="2754717"/>
    <lineage>
        <taxon>Bacteria</taxon>
        <taxon>Bacillati</taxon>
        <taxon>Actinomycetota</taxon>
        <taxon>Actinomycetota incertae sedis</taxon>
        <taxon>Candidatus Hakubellales</taxon>
        <taxon>Candidatus Hakubellaceae</taxon>
        <taxon>Candidatus Hakubella</taxon>
    </lineage>
</organism>
<accession>A0A6V8NIF6</accession>
<evidence type="ECO:0008006" key="3">
    <source>
        <dbReference type="Google" id="ProtNLM"/>
    </source>
</evidence>
<dbReference type="RefSeq" id="WP_176236810.1">
    <property type="nucleotide sequence ID" value="NZ_BLRU01000031.1"/>
</dbReference>
<evidence type="ECO:0000313" key="1">
    <source>
        <dbReference type="EMBL" id="GFP19040.1"/>
    </source>
</evidence>
<reference evidence="1 2" key="1">
    <citation type="journal article" date="2020" name="Front. Microbiol.">
        <title>Single-cell genomics of novel Actinobacteria with the Wood-Ljungdahl pathway discovered in a serpentinizing system.</title>
        <authorList>
            <person name="Merino N."/>
            <person name="Kawai M."/>
            <person name="Boyd E.S."/>
            <person name="Colman D.R."/>
            <person name="McGlynn S.E."/>
            <person name="Nealson K.H."/>
            <person name="Kurokawa K."/>
            <person name="Hongoh Y."/>
        </authorList>
    </citation>
    <scope>NUCLEOTIDE SEQUENCE [LARGE SCALE GENOMIC DNA]</scope>
    <source>
        <strain evidence="1 2">S03</strain>
    </source>
</reference>
<name>A0A6V8NIF6_9ACTN</name>
<gene>
    <name evidence="1" type="ORF">HKBW3S03_00544</name>
</gene>
<dbReference type="EMBL" id="BLRU01000031">
    <property type="protein sequence ID" value="GFP19040.1"/>
    <property type="molecule type" value="Genomic_DNA"/>
</dbReference>
<dbReference type="Pfam" id="PF07592">
    <property type="entry name" value="DDE_Tnp_ISAZ013"/>
    <property type="match status" value="1"/>
</dbReference>
<evidence type="ECO:0000313" key="2">
    <source>
        <dbReference type="Proteomes" id="UP000574717"/>
    </source>
</evidence>
<comment type="caution">
    <text evidence="1">The sequence shown here is derived from an EMBL/GenBank/DDBJ whole genome shotgun (WGS) entry which is preliminary data.</text>
</comment>
<proteinExistence type="predicted"/>
<sequence>MNTEHIQERFELFKPFLNERQRRILAAIEAQILGYGGIALVARATGLSRNTVVAGGIELKARKGADVTPEGGRIRRPGGGRKRTVQKDLTLGGDLEYLIEPVTRGDPESALRWTCKSVRRLAEELKQMGHETSHRMVAELLDQMGYSLQANRKTMEGRSHPDRDAQFQYIHQKVKKFQKQGQPVISVDTKKKELVGHFKNQGREWRPKDNPEEVLIYDFQALGSGKVTPYGVYDLSQNKGWVSVGVDHDTAAFAVESIRRWWNTMGCQVYPQAKRLLITADSGGSNGARVKLWKTELQRFTNETGLSVSVCHFPPGTSKWNKIEHRLFSFISQNWRGKPLISHEVIVKLIAATTTKTGLKVECGVDSNGYPQGIKVTDKELRAVNLTKDAFHGEWNYTIKPNHPELDHVIL</sequence>
<dbReference type="Proteomes" id="UP000574717">
    <property type="component" value="Unassembled WGS sequence"/>
</dbReference>
<dbReference type="NCBIfam" id="NF033519">
    <property type="entry name" value="transpos_ISAzo13"/>
    <property type="match status" value="1"/>
</dbReference>
<dbReference type="InterPro" id="IPR011518">
    <property type="entry name" value="Transposase_36"/>
</dbReference>
<protein>
    <recommendedName>
        <fullName evidence="3">Transposase</fullName>
    </recommendedName>
</protein>